<comment type="subcellular location">
    <subcellularLocation>
        <location evidence="1">Nucleus</location>
    </subcellularLocation>
</comment>
<name>A0A437AIU5_9MICR</name>
<dbReference type="InterPro" id="IPR002738">
    <property type="entry name" value="RNase_P_p30"/>
</dbReference>
<protein>
    <submittedName>
        <fullName evidence="4">RNase P subunit p30</fullName>
    </submittedName>
</protein>
<dbReference type="InterPro" id="IPR016195">
    <property type="entry name" value="Pol/histidinol_Pase-like"/>
</dbReference>
<dbReference type="GO" id="GO:0003723">
    <property type="term" value="F:RNA binding"/>
    <property type="evidence" value="ECO:0007669"/>
    <property type="project" value="TreeGrafter"/>
</dbReference>
<dbReference type="Gene3D" id="3.20.20.140">
    <property type="entry name" value="Metal-dependent hydrolases"/>
    <property type="match status" value="1"/>
</dbReference>
<evidence type="ECO:0000256" key="2">
    <source>
        <dbReference type="ARBA" id="ARBA00007331"/>
    </source>
</evidence>
<dbReference type="PANTHER" id="PTHR13031">
    <property type="entry name" value="RIBONUCLEASE P SUBUNIT P30"/>
    <property type="match status" value="1"/>
</dbReference>
<evidence type="ECO:0000313" key="5">
    <source>
        <dbReference type="Proteomes" id="UP000282876"/>
    </source>
</evidence>
<proteinExistence type="inferred from homology"/>
<evidence type="ECO:0000256" key="1">
    <source>
        <dbReference type="ARBA" id="ARBA00004123"/>
    </source>
</evidence>
<keyword evidence="3" id="KW-0819">tRNA processing</keyword>
<organism evidence="4 5">
    <name type="scientific">Tubulinosema ratisbonensis</name>
    <dbReference type="NCBI Taxonomy" id="291195"/>
    <lineage>
        <taxon>Eukaryota</taxon>
        <taxon>Fungi</taxon>
        <taxon>Fungi incertae sedis</taxon>
        <taxon>Microsporidia</taxon>
        <taxon>Tubulinosematoidea</taxon>
        <taxon>Tubulinosematidae</taxon>
        <taxon>Tubulinosema</taxon>
    </lineage>
</organism>
<evidence type="ECO:0000313" key="4">
    <source>
        <dbReference type="EMBL" id="RVD90987.1"/>
    </source>
</evidence>
<evidence type="ECO:0000256" key="3">
    <source>
        <dbReference type="ARBA" id="ARBA00022694"/>
    </source>
</evidence>
<dbReference type="EMBL" id="RCSS01000698">
    <property type="protein sequence ID" value="RVD90987.1"/>
    <property type="molecule type" value="Genomic_DNA"/>
</dbReference>
<dbReference type="GO" id="GO:0008033">
    <property type="term" value="P:tRNA processing"/>
    <property type="evidence" value="ECO:0007669"/>
    <property type="project" value="UniProtKB-KW"/>
</dbReference>
<reference evidence="4 5" key="1">
    <citation type="submission" date="2018-10" db="EMBL/GenBank/DDBJ databases">
        <title>Draft genome sequence of the microsporidian Tubulinosema ratisbonensis.</title>
        <authorList>
            <person name="Polonais V."/>
            <person name="Peyretaillade E."/>
            <person name="Niehus S."/>
            <person name="Wawrzyniak I."/>
            <person name="Franchet A."/>
            <person name="Gaspin C."/>
            <person name="Reichstadt M."/>
            <person name="Belser C."/>
            <person name="Labadie K."/>
            <person name="Delbac F."/>
            <person name="Ferrandon D."/>
        </authorList>
    </citation>
    <scope>NUCLEOTIDE SEQUENCE [LARGE SCALE GENOMIC DNA]</scope>
    <source>
        <strain evidence="4 5">Franzen</strain>
    </source>
</reference>
<keyword evidence="5" id="KW-1185">Reference proteome</keyword>
<dbReference type="OrthoDB" id="2194280at2759"/>
<dbReference type="Pfam" id="PF01876">
    <property type="entry name" value="RNase_P_p30"/>
    <property type="match status" value="1"/>
</dbReference>
<gene>
    <name evidence="4" type="ORF">TUBRATIS_25750</name>
</gene>
<comment type="similarity">
    <text evidence="2">Belongs to the eukaryotic/archaeal RNase P protein component 3 family.</text>
</comment>
<dbReference type="AlphaFoldDB" id="A0A437AIU5"/>
<dbReference type="STRING" id="291195.A0A437AIU5"/>
<comment type="caution">
    <text evidence="4">The sequence shown here is derived from an EMBL/GenBank/DDBJ whole genome shotgun (WGS) entry which is preliminary data.</text>
</comment>
<dbReference type="Proteomes" id="UP000282876">
    <property type="component" value="Unassembled WGS sequence"/>
</dbReference>
<dbReference type="SUPFAM" id="SSF89550">
    <property type="entry name" value="PHP domain-like"/>
    <property type="match status" value="1"/>
</dbReference>
<dbReference type="GO" id="GO:0005655">
    <property type="term" value="C:nucleolar ribonuclease P complex"/>
    <property type="evidence" value="ECO:0007669"/>
    <property type="project" value="TreeGrafter"/>
</dbReference>
<dbReference type="VEuPathDB" id="MicrosporidiaDB:TUBRATIS_25750"/>
<dbReference type="PANTHER" id="PTHR13031:SF0">
    <property type="entry name" value="RIBONUCLEASE P PROTEIN SUBUNIT P30"/>
    <property type="match status" value="1"/>
</dbReference>
<accession>A0A437AIU5</accession>
<sequence>MNYELDINEDFVNIKDLAQFNYKAICLNKDFTFGDKISDHKKIELNCSVYKKITLYLSEKNKRSTIKLPNHEILCVSCKDGTKPFFDFLCESYETDIISLDLHTPLFYFNESSVRKALRRNIFFEIKMKKILYNEKCHFLKNTQRFLNLTKGRNLLFSSNANVITEIKSMEDILCFLQLFDCKKKWIERIKENKERFLYTVACKKYLFKDCFGSEVYEGELKNDFIVKKFEGI</sequence>